<accession>A0A0S4LJN3</accession>
<dbReference type="InterPro" id="IPR036397">
    <property type="entry name" value="RNaseH_sf"/>
</dbReference>
<evidence type="ECO:0000259" key="1">
    <source>
        <dbReference type="Pfam" id="PF13358"/>
    </source>
</evidence>
<protein>
    <submittedName>
        <fullName evidence="4">Transposase</fullName>
    </submittedName>
</protein>
<evidence type="ECO:0000313" key="2">
    <source>
        <dbReference type="EMBL" id="CUS36631.1"/>
    </source>
</evidence>
<dbReference type="STRING" id="1742973.COMA2_250002"/>
<dbReference type="EMBL" id="CZPZ01000018">
    <property type="protein sequence ID" value="CUS36657.1"/>
    <property type="molecule type" value="Genomic_DNA"/>
</dbReference>
<dbReference type="PANTHER" id="PTHR46564:SF1">
    <property type="entry name" value="TRANSPOSASE"/>
    <property type="match status" value="1"/>
</dbReference>
<sequence>MRRGKHPVYIDECGFVSSTARRHGYAPKGQRVDGLVSGHRRPRTSLIAARMDGRLAEPCLFEGTCDTTVFNAWLKTRLCPRLNVHHLVIMDNAAFHTAPETAQLIAATGATLLFLAPYSPDLNPIEHDFAALKKRREYQDQTTLDDIVRGYQ</sequence>
<gene>
    <name evidence="2" type="ORF">COMA2_250002</name>
    <name evidence="3" type="ORF">COMA2_250015</name>
    <name evidence="4" type="ORF">COMA2_30282</name>
    <name evidence="5" type="ORF">COMA2_50059</name>
    <name evidence="6" type="ORF">COMA2_70151</name>
</gene>
<evidence type="ECO:0000313" key="6">
    <source>
        <dbReference type="EMBL" id="CUS39437.1"/>
    </source>
</evidence>
<feature type="domain" description="Tc1-like transposase DDE" evidence="1">
    <location>
        <begin position="8"/>
        <end position="138"/>
    </location>
</feature>
<dbReference type="GO" id="GO:0003676">
    <property type="term" value="F:nucleic acid binding"/>
    <property type="evidence" value="ECO:0007669"/>
    <property type="project" value="InterPro"/>
</dbReference>
<dbReference type="Proteomes" id="UP000198736">
    <property type="component" value="Unassembled WGS sequence"/>
</dbReference>
<evidence type="ECO:0000313" key="4">
    <source>
        <dbReference type="EMBL" id="CUS37455.1"/>
    </source>
</evidence>
<organism evidence="4 7">
    <name type="scientific">Candidatus Nitrospira nitrificans</name>
    <dbReference type="NCBI Taxonomy" id="1742973"/>
    <lineage>
        <taxon>Bacteria</taxon>
        <taxon>Pseudomonadati</taxon>
        <taxon>Nitrospirota</taxon>
        <taxon>Nitrospiria</taxon>
        <taxon>Nitrospirales</taxon>
        <taxon>Nitrospiraceae</taxon>
        <taxon>Nitrospira</taxon>
    </lineage>
</organism>
<dbReference type="AlphaFoldDB" id="A0A0S4LJN3"/>
<evidence type="ECO:0000313" key="5">
    <source>
        <dbReference type="EMBL" id="CUS38385.1"/>
    </source>
</evidence>
<dbReference type="EMBL" id="CZPZ01000032">
    <property type="protein sequence ID" value="CUS38385.1"/>
    <property type="molecule type" value="Genomic_DNA"/>
</dbReference>
<name>A0A0S4LJN3_9BACT</name>
<dbReference type="InterPro" id="IPR038717">
    <property type="entry name" value="Tc1-like_DDE_dom"/>
</dbReference>
<evidence type="ECO:0000313" key="3">
    <source>
        <dbReference type="EMBL" id="CUS36657.1"/>
    </source>
</evidence>
<evidence type="ECO:0000313" key="7">
    <source>
        <dbReference type="Proteomes" id="UP000198736"/>
    </source>
</evidence>
<dbReference type="RefSeq" id="WP_175304559.1">
    <property type="nucleotide sequence ID" value="NZ_CZPZ01000018.1"/>
</dbReference>
<reference evidence="7" key="1">
    <citation type="submission" date="2015-10" db="EMBL/GenBank/DDBJ databases">
        <authorList>
            <person name="Luecker S."/>
            <person name="Luecker S."/>
        </authorList>
    </citation>
    <scope>NUCLEOTIDE SEQUENCE [LARGE SCALE GENOMIC DNA]</scope>
</reference>
<dbReference type="PANTHER" id="PTHR46564">
    <property type="entry name" value="TRANSPOSASE"/>
    <property type="match status" value="1"/>
</dbReference>
<dbReference type="EMBL" id="CZPZ01000034">
    <property type="protein sequence ID" value="CUS39437.1"/>
    <property type="molecule type" value="Genomic_DNA"/>
</dbReference>
<dbReference type="EMBL" id="CZPZ01000023">
    <property type="protein sequence ID" value="CUS37455.1"/>
    <property type="molecule type" value="Genomic_DNA"/>
</dbReference>
<keyword evidence="7" id="KW-1185">Reference proteome</keyword>
<dbReference type="EMBL" id="CZPZ01000018">
    <property type="protein sequence ID" value="CUS36631.1"/>
    <property type="molecule type" value="Genomic_DNA"/>
</dbReference>
<dbReference type="Pfam" id="PF13358">
    <property type="entry name" value="DDE_3"/>
    <property type="match status" value="1"/>
</dbReference>
<proteinExistence type="predicted"/>
<dbReference type="Gene3D" id="3.30.420.10">
    <property type="entry name" value="Ribonuclease H-like superfamily/Ribonuclease H"/>
    <property type="match status" value="1"/>
</dbReference>
<reference evidence="4" key="2">
    <citation type="submission" date="2015-10" db="EMBL/GenBank/DDBJ databases">
        <authorList>
            <person name="Gilbert D.G."/>
        </authorList>
    </citation>
    <scope>NUCLEOTIDE SEQUENCE [LARGE SCALE GENOMIC DNA]</scope>
    <source>
        <strain evidence="4">COMA2</strain>
    </source>
</reference>